<dbReference type="AlphaFoldDB" id="A0A0E0F805"/>
<evidence type="ECO:0000256" key="3">
    <source>
        <dbReference type="ARBA" id="ARBA00023315"/>
    </source>
</evidence>
<evidence type="ECO:0000313" key="5">
    <source>
        <dbReference type="EnsemblPlants" id="OMERI11G17340.1"/>
    </source>
</evidence>
<name>A0A0E0F805_9ORYZ</name>
<dbReference type="HOGENOM" id="CLU_014546_6_0_1"/>
<reference evidence="5" key="2">
    <citation type="submission" date="2018-05" db="EMBL/GenBank/DDBJ databases">
        <title>OmerRS3 (Oryza meridionalis Reference Sequence Version 3).</title>
        <authorList>
            <person name="Zhang J."/>
            <person name="Kudrna D."/>
            <person name="Lee S."/>
            <person name="Talag J."/>
            <person name="Welchert J."/>
            <person name="Wing R.A."/>
        </authorList>
    </citation>
    <scope>NUCLEOTIDE SEQUENCE [LARGE SCALE GENOMIC DNA]</scope>
    <source>
        <strain evidence="5">cv. OR44</strain>
    </source>
</reference>
<dbReference type="STRING" id="40149.A0A0E0F805"/>
<feature type="region of interest" description="Disordered" evidence="4">
    <location>
        <begin position="1"/>
        <end position="20"/>
    </location>
</feature>
<reference evidence="5" key="1">
    <citation type="submission" date="2015-04" db="UniProtKB">
        <authorList>
            <consortium name="EnsemblPlants"/>
        </authorList>
    </citation>
    <scope>IDENTIFICATION</scope>
</reference>
<keyword evidence="3" id="KW-0012">Acyltransferase</keyword>
<dbReference type="Gramene" id="OMERI11G17340.1">
    <property type="protein sequence ID" value="OMERI11G17340.1"/>
    <property type="gene ID" value="OMERI11G17340"/>
</dbReference>
<evidence type="ECO:0000256" key="4">
    <source>
        <dbReference type="SAM" id="MobiDB-lite"/>
    </source>
</evidence>
<dbReference type="InterPro" id="IPR050317">
    <property type="entry name" value="Plant_Fungal_Acyltransferase"/>
</dbReference>
<sequence length="650" mass="69485">MEITSSAMLKPAPTPTPHPLAGEKVPLTAFDRAAFDVFVPMVFAYRAPAPSSEAVKEGLRMAVATYPLAAGRLAVDVAVDGQGRRCRRRVLHVNDEGALVLDATVEADLDAVLAANVATDLYPAPPEHSFGAALLQVQLTRFRCGGLVVGLIVHHHVFDGHSTSAFCATWARAVRDGEAFSVPSPCLDRAITSVPRSPPAPVFDHRSIEFKVGNKSSDSSGAAATAGDMPMEKITNIGVRFTAKFVAELKARVGGRCSTFECILAHAWKKITAARGLKPEEFTRVRVAVNCRRRANPPAPADLFGNMVLWAFPRLQVRRLLSSSYRDVVGAIRAAVARVDGEYIQSFVDYVEAADARGEELAATAPEPGETLCPDLEVDSWLGFRFHEMDLGTGPPAAVLSPNLPIEGLMILVPASGGGVDLLVALADDHAQAFEQICYSDSSGAAATAGDMPMEKITNIGVRFTAKFVAELKARVGGRCSTFECILAHAWKKITAARGLKPEEFTRVRVAVNCRRRANPPAPADLFGNMVLWAFPRLQVRRLLSSSYRDVVGAIRAAVARVDGEYIQSFVDYVEAADARGEELAATAAEPGETLCPDLEVDSWLGFRFHEMDLGTGPPAAVLSPDLPIEGLMILVPAGGGGGGVDLKVK</sequence>
<dbReference type="Proteomes" id="UP000008021">
    <property type="component" value="Chromosome 11"/>
</dbReference>
<evidence type="ECO:0000256" key="1">
    <source>
        <dbReference type="ARBA" id="ARBA00009861"/>
    </source>
</evidence>
<dbReference type="PANTHER" id="PTHR31642:SF331">
    <property type="entry name" value="TRYPTAMINE BENZOYLTRANSFERASE 2"/>
    <property type="match status" value="1"/>
</dbReference>
<evidence type="ECO:0000313" key="6">
    <source>
        <dbReference type="Proteomes" id="UP000008021"/>
    </source>
</evidence>
<accession>A0A0E0F805</accession>
<dbReference type="FunFam" id="3.30.559.10:FF:000008">
    <property type="entry name" value="Tryptamine hydroxycinnamoyl transferase"/>
    <property type="match status" value="2"/>
</dbReference>
<dbReference type="Gene3D" id="3.30.559.10">
    <property type="entry name" value="Chloramphenicol acetyltransferase-like domain"/>
    <property type="match status" value="3"/>
</dbReference>
<evidence type="ECO:0000256" key="2">
    <source>
        <dbReference type="ARBA" id="ARBA00022679"/>
    </source>
</evidence>
<dbReference type="InterPro" id="IPR023213">
    <property type="entry name" value="CAT-like_dom_sf"/>
</dbReference>
<comment type="similarity">
    <text evidence="1">Belongs to the plant acyltransferase family.</text>
</comment>
<dbReference type="Pfam" id="PF02458">
    <property type="entry name" value="Transferase"/>
    <property type="match status" value="2"/>
</dbReference>
<dbReference type="PANTHER" id="PTHR31642">
    <property type="entry name" value="TRICHOTHECENE 3-O-ACETYLTRANSFERASE"/>
    <property type="match status" value="1"/>
</dbReference>
<organism evidence="5">
    <name type="scientific">Oryza meridionalis</name>
    <dbReference type="NCBI Taxonomy" id="40149"/>
    <lineage>
        <taxon>Eukaryota</taxon>
        <taxon>Viridiplantae</taxon>
        <taxon>Streptophyta</taxon>
        <taxon>Embryophyta</taxon>
        <taxon>Tracheophyta</taxon>
        <taxon>Spermatophyta</taxon>
        <taxon>Magnoliopsida</taxon>
        <taxon>Liliopsida</taxon>
        <taxon>Poales</taxon>
        <taxon>Poaceae</taxon>
        <taxon>BOP clade</taxon>
        <taxon>Oryzoideae</taxon>
        <taxon>Oryzeae</taxon>
        <taxon>Oryzinae</taxon>
        <taxon>Oryza</taxon>
    </lineage>
</organism>
<dbReference type="EnsemblPlants" id="OMERI11G17340.1">
    <property type="protein sequence ID" value="OMERI11G17340.1"/>
    <property type="gene ID" value="OMERI11G17340"/>
</dbReference>
<dbReference type="GO" id="GO:0050734">
    <property type="term" value="F:hydroxycinnamoyltransferase activity"/>
    <property type="evidence" value="ECO:0007669"/>
    <property type="project" value="UniProtKB-ARBA"/>
</dbReference>
<keyword evidence="6" id="KW-1185">Reference proteome</keyword>
<dbReference type="FunFam" id="3.30.559.10:FF:000014">
    <property type="entry name" value="Tryptamine hydroxycinnamoyl transferase"/>
    <property type="match status" value="1"/>
</dbReference>
<keyword evidence="2" id="KW-0808">Transferase</keyword>
<dbReference type="eggNOG" id="ENOG502QVP8">
    <property type="taxonomic scope" value="Eukaryota"/>
</dbReference>
<protein>
    <submittedName>
        <fullName evidence="5">Uncharacterized protein</fullName>
    </submittedName>
</protein>
<proteinExistence type="inferred from homology"/>